<dbReference type="SMART" id="SM00411">
    <property type="entry name" value="BHL"/>
    <property type="match status" value="1"/>
</dbReference>
<feature type="transmembrane region" description="Helical" evidence="5">
    <location>
        <begin position="240"/>
        <end position="262"/>
    </location>
</feature>
<dbReference type="GO" id="GO:0005829">
    <property type="term" value="C:cytosol"/>
    <property type="evidence" value="ECO:0007669"/>
    <property type="project" value="TreeGrafter"/>
</dbReference>
<accession>A0AAW7JHP4</accession>
<evidence type="ECO:0000313" key="8">
    <source>
        <dbReference type="Proteomes" id="UP001167831"/>
    </source>
</evidence>
<evidence type="ECO:0000313" key="7">
    <source>
        <dbReference type="EMBL" id="MDN0025269.1"/>
    </source>
</evidence>
<dbReference type="Gene3D" id="4.10.520.10">
    <property type="entry name" value="IHF-like DNA-binding proteins"/>
    <property type="match status" value="1"/>
</dbReference>
<dbReference type="InterPro" id="IPR010992">
    <property type="entry name" value="IHF-like_DNA-bd_dom_sf"/>
</dbReference>
<comment type="caution">
    <text evidence="7">The sequence shown here is derived from an EMBL/GenBank/DDBJ whole genome shotgun (WGS) entry which is preliminary data.</text>
</comment>
<dbReference type="Pfam" id="PF00216">
    <property type="entry name" value="Bac_DNA_binding"/>
    <property type="match status" value="1"/>
</dbReference>
<keyword evidence="5" id="KW-1133">Transmembrane helix</keyword>
<evidence type="ECO:0000313" key="9">
    <source>
        <dbReference type="Proteomes" id="UP001168478"/>
    </source>
</evidence>
<dbReference type="GO" id="GO:0030527">
    <property type="term" value="F:structural constituent of chromatin"/>
    <property type="evidence" value="ECO:0007669"/>
    <property type="project" value="InterPro"/>
</dbReference>
<feature type="compositionally biased region" description="Acidic residues" evidence="4">
    <location>
        <begin position="112"/>
        <end position="134"/>
    </location>
</feature>
<dbReference type="PANTHER" id="PTHR33175">
    <property type="entry name" value="DNA-BINDING PROTEIN HU"/>
    <property type="match status" value="1"/>
</dbReference>
<feature type="compositionally biased region" description="Basic and acidic residues" evidence="4">
    <location>
        <begin position="310"/>
        <end position="320"/>
    </location>
</feature>
<reference evidence="7" key="2">
    <citation type="submission" date="2023-08" db="EMBL/GenBank/DDBJ databases">
        <title>Identification and characterization of horizontal gene transfer across gut microbiota members of farm animals based on homology search.</title>
        <authorList>
            <person name="Schwarzerova J."/>
            <person name="Nykrynova M."/>
            <person name="Jureckova K."/>
            <person name="Cejkova D."/>
            <person name="Rychlik I."/>
        </authorList>
    </citation>
    <scope>NUCLEOTIDE SEQUENCE</scope>
    <source>
        <strain evidence="7">ET15</strain>
        <strain evidence="6">ET37</strain>
    </source>
</reference>
<dbReference type="EMBL" id="JAUEIF010000005">
    <property type="protein sequence ID" value="MDN0025269.1"/>
    <property type="molecule type" value="Genomic_DNA"/>
</dbReference>
<dbReference type="InterPro" id="IPR000119">
    <property type="entry name" value="Hist_DNA-bd"/>
</dbReference>
<evidence type="ECO:0000256" key="3">
    <source>
        <dbReference type="RuleBase" id="RU003939"/>
    </source>
</evidence>
<evidence type="ECO:0000256" key="5">
    <source>
        <dbReference type="SAM" id="Phobius"/>
    </source>
</evidence>
<dbReference type="PANTHER" id="PTHR33175:SF2">
    <property type="entry name" value="INTEGRATION HOST FACTOR SUBUNIT ALPHA"/>
    <property type="match status" value="1"/>
</dbReference>
<evidence type="ECO:0000256" key="4">
    <source>
        <dbReference type="SAM" id="MobiDB-lite"/>
    </source>
</evidence>
<feature type="compositionally biased region" description="Basic and acidic residues" evidence="4">
    <location>
        <begin position="143"/>
        <end position="161"/>
    </location>
</feature>
<keyword evidence="5" id="KW-0812">Transmembrane</keyword>
<keyword evidence="2 7" id="KW-0238">DNA-binding</keyword>
<evidence type="ECO:0000313" key="6">
    <source>
        <dbReference type="EMBL" id="MDN0023027.1"/>
    </source>
</evidence>
<keyword evidence="8" id="KW-1185">Reference proteome</keyword>
<feature type="region of interest" description="Disordered" evidence="4">
    <location>
        <begin position="112"/>
        <end position="209"/>
    </location>
</feature>
<organism evidence="7 9">
    <name type="scientific">Leyella lascolaii</name>
    <dbReference type="NCBI Taxonomy" id="1776379"/>
    <lineage>
        <taxon>Bacteria</taxon>
        <taxon>Pseudomonadati</taxon>
        <taxon>Bacteroidota</taxon>
        <taxon>Bacteroidia</taxon>
        <taxon>Bacteroidales</taxon>
        <taxon>Prevotellaceae</taxon>
        <taxon>Leyella</taxon>
    </lineage>
</organism>
<feature type="compositionally biased region" description="Basic and acidic residues" evidence="4">
    <location>
        <begin position="184"/>
        <end position="197"/>
    </location>
</feature>
<reference evidence="7" key="1">
    <citation type="submission" date="2023-06" db="EMBL/GenBank/DDBJ databases">
        <authorList>
            <person name="Zeman M."/>
            <person name="Kubasova T."/>
            <person name="Jahodarova E."/>
            <person name="Nykrynova M."/>
            <person name="Rychlik I."/>
        </authorList>
    </citation>
    <scope>NUCLEOTIDE SEQUENCE</scope>
    <source>
        <strain evidence="7">ET15</strain>
        <strain evidence="6">ET37</strain>
    </source>
</reference>
<dbReference type="RefSeq" id="WP_289825541.1">
    <property type="nucleotide sequence ID" value="NZ_JAUEIE010000007.1"/>
</dbReference>
<feature type="region of interest" description="Disordered" evidence="4">
    <location>
        <begin position="310"/>
        <end position="339"/>
    </location>
</feature>
<dbReference type="Proteomes" id="UP001167831">
    <property type="component" value="Unassembled WGS sequence"/>
</dbReference>
<dbReference type="AlphaFoldDB" id="A0AAW7JHP4"/>
<comment type="similarity">
    <text evidence="1 3">Belongs to the bacterial histone-like protein family.</text>
</comment>
<name>A0AAW7JHP4_9BACT</name>
<protein>
    <submittedName>
        <fullName evidence="7">HU family DNA-binding protein</fullName>
    </submittedName>
</protein>
<evidence type="ECO:0000256" key="1">
    <source>
        <dbReference type="ARBA" id="ARBA00010529"/>
    </source>
</evidence>
<evidence type="ECO:0000256" key="2">
    <source>
        <dbReference type="ARBA" id="ARBA00023125"/>
    </source>
</evidence>
<keyword evidence="5" id="KW-0472">Membrane</keyword>
<dbReference type="Proteomes" id="UP001168478">
    <property type="component" value="Unassembled WGS sequence"/>
</dbReference>
<dbReference type="EMBL" id="JAUEIE010000007">
    <property type="protein sequence ID" value="MDN0023027.1"/>
    <property type="molecule type" value="Genomic_DNA"/>
</dbReference>
<dbReference type="GO" id="GO:0003677">
    <property type="term" value="F:DNA binding"/>
    <property type="evidence" value="ECO:0007669"/>
    <property type="project" value="UniProtKB-KW"/>
</dbReference>
<gene>
    <name evidence="6" type="ORF">QVN81_08360</name>
    <name evidence="7" type="ORF">QVN84_07025</name>
</gene>
<sequence>MNKISELSSVLVAKYGLSQKEADAFVVQMFDVINSGLQSSDKQVKVKGLGTFKIQSVNARESIDVNTGERIVIEGRNKISFTPETSLKNRVNLPFSQFETVIINDGVDFSDIENNDDSDNAEVNDGVDNDEGSIADESPVPTEESRTKDEDAETPSDRTSDMGDVDNALDESPVVSVGQDVEEPEHHGESEKTPDETDSHEDDIPSVPDVSRNEAQATAYNVQPQTSGEHCHASGRSNKIIISLLAFIVLLCGLGIYGMFYYQNKLSHCEDRILELEIVIDNFQEKVKKENVPSADSNKHIVTHDSIDRKANESVKDSVARKQSVPDDSNEINPDKYNKDPRIRTGAYMIVGIAKTITLKEDRSLSYISKRYLGPGMECYVEAVNEGKTFKKGETVNIPKLKLKKIRKN</sequence>
<proteinExistence type="inferred from homology"/>
<dbReference type="SUPFAM" id="SSF47729">
    <property type="entry name" value="IHF-like DNA-binding proteins"/>
    <property type="match status" value="1"/>
</dbReference>